<evidence type="ECO:0000313" key="4">
    <source>
        <dbReference type="RefSeq" id="XP_008448892.1"/>
    </source>
</evidence>
<dbReference type="GO" id="GO:0009733">
    <property type="term" value="P:response to auxin"/>
    <property type="evidence" value="ECO:0007669"/>
    <property type="project" value="InterPro"/>
</dbReference>
<evidence type="ECO:0000313" key="2">
    <source>
        <dbReference type="EnsemblPlants" id="MELO3C013972.2.1"/>
    </source>
</evidence>
<dbReference type="eggNOG" id="ENOG502STMV">
    <property type="taxonomic scope" value="Eukaryota"/>
</dbReference>
<dbReference type="RefSeq" id="XP_008448892.1">
    <property type="nucleotide sequence ID" value="XM_008450670.2"/>
</dbReference>
<dbReference type="AlphaFoldDB" id="A0A1S3BLN7"/>
<dbReference type="Proteomes" id="UP001652600">
    <property type="component" value="Chromosome 6"/>
</dbReference>
<dbReference type="Gramene" id="MELO3C013972.2.1">
    <property type="protein sequence ID" value="MELO3C013972.2.1"/>
    <property type="gene ID" value="MELO3C013972.2"/>
</dbReference>
<gene>
    <name evidence="4" type="primary">LOC103490920</name>
    <name evidence="2" type="synonym">103490920</name>
</gene>
<protein>
    <submittedName>
        <fullName evidence="4">Auxin-responsive protein SAUR32</fullName>
    </submittedName>
</protein>
<comment type="similarity">
    <text evidence="1">Belongs to the ARG7 family.</text>
</comment>
<keyword evidence="3" id="KW-1185">Reference proteome</keyword>
<reference evidence="2" key="1">
    <citation type="submission" date="2023-03" db="UniProtKB">
        <authorList>
            <consortium name="EnsemblPlants"/>
        </authorList>
    </citation>
    <scope>IDENTIFICATION</scope>
</reference>
<reference evidence="4" key="2">
    <citation type="submission" date="2025-04" db="UniProtKB">
        <authorList>
            <consortium name="RefSeq"/>
        </authorList>
    </citation>
    <scope>IDENTIFICATION</scope>
</reference>
<dbReference type="GeneID" id="103490920"/>
<evidence type="ECO:0000256" key="1">
    <source>
        <dbReference type="ARBA" id="ARBA00006974"/>
    </source>
</evidence>
<dbReference type="KEGG" id="cmo:103490920"/>
<accession>A0A1S3BLN7</accession>
<evidence type="ECO:0000313" key="3">
    <source>
        <dbReference type="Proteomes" id="UP001652600"/>
    </source>
</evidence>
<dbReference type="PANTHER" id="PTHR31374:SF388">
    <property type="entry name" value="AUXIN-RESPONSIVE PROTEIN SAUR36"/>
    <property type="match status" value="1"/>
</dbReference>
<dbReference type="EnsemblPlants" id="MELO3C013972.2.1">
    <property type="protein sequence ID" value="MELO3C013972.2.1"/>
    <property type="gene ID" value="MELO3C013972.2"/>
</dbReference>
<name>A0A1S3BLN7_CUCME</name>
<proteinExistence type="inferred from homology"/>
<dbReference type="PANTHER" id="PTHR31374">
    <property type="entry name" value="AUXIN-INDUCED PROTEIN-LIKE-RELATED"/>
    <property type="match status" value="1"/>
</dbReference>
<dbReference type="Pfam" id="PF02519">
    <property type="entry name" value="Auxin_inducible"/>
    <property type="match status" value="1"/>
</dbReference>
<dbReference type="InParanoid" id="A0A1S3BLN7"/>
<organism evidence="3 4">
    <name type="scientific">Cucumis melo</name>
    <name type="common">Muskmelon</name>
    <dbReference type="NCBI Taxonomy" id="3656"/>
    <lineage>
        <taxon>Eukaryota</taxon>
        <taxon>Viridiplantae</taxon>
        <taxon>Streptophyta</taxon>
        <taxon>Embryophyta</taxon>
        <taxon>Tracheophyta</taxon>
        <taxon>Spermatophyta</taxon>
        <taxon>Magnoliopsida</taxon>
        <taxon>eudicotyledons</taxon>
        <taxon>Gunneridae</taxon>
        <taxon>Pentapetalae</taxon>
        <taxon>rosids</taxon>
        <taxon>fabids</taxon>
        <taxon>Cucurbitales</taxon>
        <taxon>Cucurbitaceae</taxon>
        <taxon>Benincaseae</taxon>
        <taxon>Cucumis</taxon>
    </lineage>
</organism>
<sequence length="153" mass="17736">MRRRTKGFKLKIKLLKIFKWRTHFFNLHTYSNPFSKLFSLATAPFSRRVGYARLNRVRSTPAVATPKGYLAVHVGGPEDETERHLVPVIYFNHPMFRKLLQAAEVIYGFDYPGRIVIPVDVSEFEEVKNGIAAAENGRYCRRSGGYRRRRCGK</sequence>
<dbReference type="InterPro" id="IPR003676">
    <property type="entry name" value="SAUR_fam"/>
</dbReference>